<dbReference type="CDD" id="cd00229">
    <property type="entry name" value="SGNH_hydrolase"/>
    <property type="match status" value="1"/>
</dbReference>
<dbReference type="InterPro" id="IPR036514">
    <property type="entry name" value="SGNH_hydro_sf"/>
</dbReference>
<dbReference type="EMBL" id="BLLK01000019">
    <property type="protein sequence ID" value="GFH43902.1"/>
    <property type="molecule type" value="Genomic_DNA"/>
</dbReference>
<keyword evidence="4" id="KW-1185">Reference proteome</keyword>
<evidence type="ECO:0000313" key="4">
    <source>
        <dbReference type="Proteomes" id="UP001054902"/>
    </source>
</evidence>
<name>A0AAD3CD58_9STRA</name>
<evidence type="ECO:0000259" key="2">
    <source>
        <dbReference type="Pfam" id="PF13472"/>
    </source>
</evidence>
<feature type="chain" id="PRO_5042155529" description="SGNH hydrolase-type esterase domain-containing protein" evidence="1">
    <location>
        <begin position="21"/>
        <end position="272"/>
    </location>
</feature>
<keyword evidence="1" id="KW-0732">Signal</keyword>
<evidence type="ECO:0000313" key="3">
    <source>
        <dbReference type="EMBL" id="GFH43902.1"/>
    </source>
</evidence>
<reference evidence="3 4" key="1">
    <citation type="journal article" date="2021" name="Sci. Rep.">
        <title>The genome of the diatom Chaetoceros tenuissimus carries an ancient integrated fragment of an extant virus.</title>
        <authorList>
            <person name="Hongo Y."/>
            <person name="Kimura K."/>
            <person name="Takaki Y."/>
            <person name="Yoshida Y."/>
            <person name="Baba S."/>
            <person name="Kobayashi G."/>
            <person name="Nagasaki K."/>
            <person name="Hano T."/>
            <person name="Tomaru Y."/>
        </authorList>
    </citation>
    <scope>NUCLEOTIDE SEQUENCE [LARGE SCALE GENOMIC DNA]</scope>
    <source>
        <strain evidence="3 4">NIES-3715</strain>
    </source>
</reference>
<protein>
    <recommendedName>
        <fullName evidence="2">SGNH hydrolase-type esterase domain-containing protein</fullName>
    </recommendedName>
</protein>
<accession>A0AAD3CD58</accession>
<dbReference type="AlphaFoldDB" id="A0AAD3CD58"/>
<evidence type="ECO:0000256" key="1">
    <source>
        <dbReference type="SAM" id="SignalP"/>
    </source>
</evidence>
<dbReference type="Pfam" id="PF13472">
    <property type="entry name" value="Lipase_GDSL_2"/>
    <property type="match status" value="1"/>
</dbReference>
<gene>
    <name evidence="3" type="ORF">CTEN210_00376</name>
</gene>
<dbReference type="SUPFAM" id="SSF52266">
    <property type="entry name" value="SGNH hydrolase"/>
    <property type="match status" value="1"/>
</dbReference>
<proteinExistence type="predicted"/>
<feature type="signal peptide" evidence="1">
    <location>
        <begin position="1"/>
        <end position="20"/>
    </location>
</feature>
<organism evidence="3 4">
    <name type="scientific">Chaetoceros tenuissimus</name>
    <dbReference type="NCBI Taxonomy" id="426638"/>
    <lineage>
        <taxon>Eukaryota</taxon>
        <taxon>Sar</taxon>
        <taxon>Stramenopiles</taxon>
        <taxon>Ochrophyta</taxon>
        <taxon>Bacillariophyta</taxon>
        <taxon>Coscinodiscophyceae</taxon>
        <taxon>Chaetocerotophycidae</taxon>
        <taxon>Chaetocerotales</taxon>
        <taxon>Chaetocerotaceae</taxon>
        <taxon>Chaetoceros</taxon>
    </lineage>
</organism>
<feature type="domain" description="SGNH hydrolase-type esterase" evidence="2">
    <location>
        <begin position="30"/>
        <end position="205"/>
    </location>
</feature>
<dbReference type="Proteomes" id="UP001054902">
    <property type="component" value="Unassembled WGS sequence"/>
</dbReference>
<dbReference type="Gene3D" id="3.40.50.1110">
    <property type="entry name" value="SGNH hydrolase"/>
    <property type="match status" value="1"/>
</dbReference>
<dbReference type="InterPro" id="IPR013830">
    <property type="entry name" value="SGNH_hydro"/>
</dbReference>
<sequence length="272" mass="28827">MRSLAFSTLFLLQWITLSTAAANNVLLVGDSFSSFMGQTIKSFCSNVNVYNAGIGGTTATQWASVTSDELEACKDDPDMIYSSVLISVGGNDLLESGCSLSTTELRQVMEDAVLNVVTNVAPGATNYVMTGYCMPAAPEEEAGEGCNSPQAFAKLSEAFKDINVSMPSGSTLTVVDSFEVCGGSSTAFSDEKYFQDPIHLNAKGYCKVFTQDAVQTAMSCGTSTAIDCDSFETEIYGLDKNCLDDIPNSGNFLQVTSGLVLASFVLMLAQTL</sequence>
<comment type="caution">
    <text evidence="3">The sequence shown here is derived from an EMBL/GenBank/DDBJ whole genome shotgun (WGS) entry which is preliminary data.</text>
</comment>